<dbReference type="AlphaFoldDB" id="A0A2X0KTB8"/>
<evidence type="ECO:0000313" key="3">
    <source>
        <dbReference type="Proteomes" id="UP000249723"/>
    </source>
</evidence>
<keyword evidence="3" id="KW-1185">Reference proteome</keyword>
<dbReference type="EMBL" id="FMWP01000079">
    <property type="protein sequence ID" value="SCZ95568.1"/>
    <property type="molecule type" value="Genomic_DNA"/>
</dbReference>
<reference evidence="3" key="1">
    <citation type="submission" date="2016-10" db="EMBL/GenBank/DDBJ databases">
        <authorList>
            <person name="Jeantristanb JTB J.-T."/>
            <person name="Ricardo R."/>
        </authorList>
    </citation>
    <scope>NUCLEOTIDE SEQUENCE [LARGE SCALE GENOMIC DNA]</scope>
</reference>
<name>A0A2X0KTB8_9BASI</name>
<protein>
    <submittedName>
        <fullName evidence="2">BZ3500_MvSof-1268-A1-R1_C052g00211 protein</fullName>
    </submittedName>
</protein>
<evidence type="ECO:0000256" key="1">
    <source>
        <dbReference type="SAM" id="MobiDB-lite"/>
    </source>
</evidence>
<sequence>MTRGGNEGDVSRSDGVDAPCNTTNLRRSDMAIGREQRLVRDHVRSGARVDDKRVVAKLATTSEKTGGETSDMVLRVDGRVSGVGLFAVLERLLAVERPVILLLAGATGSWRRVLRPRRDSATRCEGLRQARHLRRVERDDDEARRAD</sequence>
<gene>
    <name evidence="2" type="ORF">BZ3500_MVSOF-1268-A1-R1_C052G00211</name>
</gene>
<proteinExistence type="predicted"/>
<accession>A0A2X0KTB8</accession>
<feature type="region of interest" description="Disordered" evidence="1">
    <location>
        <begin position="1"/>
        <end position="23"/>
    </location>
</feature>
<evidence type="ECO:0000313" key="2">
    <source>
        <dbReference type="EMBL" id="SCZ95568.1"/>
    </source>
</evidence>
<dbReference type="Proteomes" id="UP000249723">
    <property type="component" value="Unassembled WGS sequence"/>
</dbReference>
<organism evidence="2 3">
    <name type="scientific">Microbotryum saponariae</name>
    <dbReference type="NCBI Taxonomy" id="289078"/>
    <lineage>
        <taxon>Eukaryota</taxon>
        <taxon>Fungi</taxon>
        <taxon>Dikarya</taxon>
        <taxon>Basidiomycota</taxon>
        <taxon>Pucciniomycotina</taxon>
        <taxon>Microbotryomycetes</taxon>
        <taxon>Microbotryales</taxon>
        <taxon>Microbotryaceae</taxon>
        <taxon>Microbotryum</taxon>
    </lineage>
</organism>